<dbReference type="EMBL" id="AE009950">
    <property type="protein sequence ID" value="AAL80997.1"/>
    <property type="molecule type" value="Genomic_DNA"/>
</dbReference>
<organism evidence="1 2">
    <name type="scientific">Pyrococcus furiosus (strain ATCC 43587 / DSM 3638 / JCM 8422 / Vc1)</name>
    <dbReference type="NCBI Taxonomy" id="186497"/>
    <lineage>
        <taxon>Archaea</taxon>
        <taxon>Methanobacteriati</taxon>
        <taxon>Methanobacteriota</taxon>
        <taxon>Thermococci</taxon>
        <taxon>Thermococcales</taxon>
        <taxon>Thermococcaceae</taxon>
        <taxon>Pyrococcus</taxon>
    </lineage>
</organism>
<gene>
    <name evidence="1" type="ordered locus">PF0873</name>
</gene>
<protein>
    <submittedName>
        <fullName evidence="1">Uncharacterized protein</fullName>
    </submittedName>
</protein>
<proteinExistence type="predicted"/>
<accession>Q8U2G2</accession>
<dbReference type="eggNOG" id="arCOG01171">
    <property type="taxonomic scope" value="Archaea"/>
</dbReference>
<keyword evidence="2" id="KW-1185">Reference proteome</keyword>
<dbReference type="PaxDb" id="186497-PF0873"/>
<sequence>MQFLLEGARRGEKGAYISLIHKPEEVAKDIARFNPFNICLRKHLEDYFI</sequence>
<dbReference type="AlphaFoldDB" id="Q8U2G2"/>
<dbReference type="HOGENOM" id="CLU_3130997_0_0_2"/>
<dbReference type="KEGG" id="pfu:PF0873"/>
<dbReference type="STRING" id="186497.PF0873"/>
<reference evidence="1 2" key="1">
    <citation type="journal article" date="1999" name="Genetics">
        <title>Divergence of the hyperthermophilic archaea Pyrococcus furiosus and P. horikoshii inferred from complete genomic sequences.</title>
        <authorList>
            <person name="Maeder D.L."/>
            <person name="Weiss R.B."/>
            <person name="Dunn D.M."/>
            <person name="Cherry J.L."/>
            <person name="Gonzalez J.M."/>
            <person name="DiRuggiero J."/>
            <person name="Robb F.T."/>
        </authorList>
    </citation>
    <scope>NUCLEOTIDE SEQUENCE [LARGE SCALE GENOMIC DNA]</scope>
    <source>
        <strain evidence="2">ATCC 43587 / DSM 3638 / JCM 8422 / Vc1</strain>
    </source>
</reference>
<evidence type="ECO:0000313" key="1">
    <source>
        <dbReference type="EMBL" id="AAL80997.1"/>
    </source>
</evidence>
<evidence type="ECO:0000313" key="2">
    <source>
        <dbReference type="Proteomes" id="UP000001013"/>
    </source>
</evidence>
<dbReference type="Proteomes" id="UP000001013">
    <property type="component" value="Chromosome"/>
</dbReference>
<name>Q8U2G2_PYRFU</name>